<feature type="signal peptide" evidence="1">
    <location>
        <begin position="1"/>
        <end position="34"/>
    </location>
</feature>
<organism evidence="2 3">
    <name type="scientific">Sulfobacillus harzensis</name>
    <dbReference type="NCBI Taxonomy" id="2729629"/>
    <lineage>
        <taxon>Bacteria</taxon>
        <taxon>Bacillati</taxon>
        <taxon>Bacillota</taxon>
        <taxon>Clostridia</taxon>
        <taxon>Eubacteriales</taxon>
        <taxon>Clostridiales Family XVII. Incertae Sedis</taxon>
        <taxon>Sulfobacillus</taxon>
    </lineage>
</organism>
<sequence length="516" mass="54520">MAKFSIPPVLRIRRLLASVTAGLAVIFPANLALAATSIPNPTANIAPTYYHTCQLRGDQSQACGTAIVAQINSADKQEGAQEITLPPDYYQLMPAEQVFVITNLNRLAFGLPAIPAMNSDANIYAATGALDATDPNVPGSLSTGQEVLAWDGNWAEDINVLSSDFNWMYNDGRGSFNIDCQTAGALGCWGHRDNILENWNHLLTSAGWSNFSLVAGAAQTGLNGLESVTYDAIATATPAPESFTWRSVLASYASAGTEPVRPFTSSNPALENGALVRISGVSQLFLVEGGTLHPLLSNAIETGIFGTAPTTITTLNAATSYVVGEPAVAPFRAGTLIQASGHRSVYLVINGVLHHVANPATLGALGYTFGQVTHVPSLPDFWPVGATITQNAVPYYNGELLRFQGTASVYVYWNGALHHVISRSQFSQLGLKWTWVANLPHGIGSTSVGAPVSLPNSWIADGTLIQVHGQNPVYLVANGELHHVASLSAFHGLAANWSEVLEISSLPSLANGTPIN</sequence>
<accession>A0A7Y0L4H6</accession>
<evidence type="ECO:0000313" key="3">
    <source>
        <dbReference type="Proteomes" id="UP000533476"/>
    </source>
</evidence>
<dbReference type="Proteomes" id="UP000533476">
    <property type="component" value="Unassembled WGS sequence"/>
</dbReference>
<evidence type="ECO:0000313" key="2">
    <source>
        <dbReference type="EMBL" id="NMP23153.1"/>
    </source>
</evidence>
<dbReference type="EMBL" id="JABBVZ010000041">
    <property type="protein sequence ID" value="NMP23153.1"/>
    <property type="molecule type" value="Genomic_DNA"/>
</dbReference>
<protein>
    <submittedName>
        <fullName evidence="2">Uncharacterized protein</fullName>
    </submittedName>
</protein>
<dbReference type="RefSeq" id="WP_169100171.1">
    <property type="nucleotide sequence ID" value="NZ_JABBVZ010000041.1"/>
</dbReference>
<proteinExistence type="predicted"/>
<name>A0A7Y0L4H6_9FIRM</name>
<feature type="chain" id="PRO_5031233618" evidence="1">
    <location>
        <begin position="35"/>
        <end position="516"/>
    </location>
</feature>
<keyword evidence="1" id="KW-0732">Signal</keyword>
<gene>
    <name evidence="2" type="ORF">HIJ39_12460</name>
</gene>
<keyword evidence="3" id="KW-1185">Reference proteome</keyword>
<dbReference type="AlphaFoldDB" id="A0A7Y0L4H6"/>
<reference evidence="2 3" key="1">
    <citation type="submission" date="2020-04" db="EMBL/GenBank/DDBJ databases">
        <authorList>
            <person name="Zhang R."/>
            <person name="Schippers A."/>
        </authorList>
    </citation>
    <scope>NUCLEOTIDE SEQUENCE [LARGE SCALE GENOMIC DNA]</scope>
    <source>
        <strain evidence="2 3">DSM 109850</strain>
    </source>
</reference>
<comment type="caution">
    <text evidence="2">The sequence shown here is derived from an EMBL/GenBank/DDBJ whole genome shotgun (WGS) entry which is preliminary data.</text>
</comment>
<evidence type="ECO:0000256" key="1">
    <source>
        <dbReference type="SAM" id="SignalP"/>
    </source>
</evidence>